<dbReference type="EMBL" id="GBXM01095817">
    <property type="protein sequence ID" value="JAH12760.1"/>
    <property type="molecule type" value="Transcribed_RNA"/>
</dbReference>
<reference evidence="1" key="1">
    <citation type="submission" date="2014-11" db="EMBL/GenBank/DDBJ databases">
        <authorList>
            <person name="Amaro Gonzalez C."/>
        </authorList>
    </citation>
    <scope>NUCLEOTIDE SEQUENCE</scope>
</reference>
<proteinExistence type="predicted"/>
<sequence>MYAEYLLKLKSLRSCMHTLSSQPTDHVCFICCVGPQNLNTCLSLQSFPKLA</sequence>
<evidence type="ECO:0000313" key="1">
    <source>
        <dbReference type="EMBL" id="JAH12760.1"/>
    </source>
</evidence>
<accession>A0A0E9Q8X1</accession>
<name>A0A0E9Q8X1_ANGAN</name>
<organism evidence="1">
    <name type="scientific">Anguilla anguilla</name>
    <name type="common">European freshwater eel</name>
    <name type="synonym">Muraena anguilla</name>
    <dbReference type="NCBI Taxonomy" id="7936"/>
    <lineage>
        <taxon>Eukaryota</taxon>
        <taxon>Metazoa</taxon>
        <taxon>Chordata</taxon>
        <taxon>Craniata</taxon>
        <taxon>Vertebrata</taxon>
        <taxon>Euteleostomi</taxon>
        <taxon>Actinopterygii</taxon>
        <taxon>Neopterygii</taxon>
        <taxon>Teleostei</taxon>
        <taxon>Anguilliformes</taxon>
        <taxon>Anguillidae</taxon>
        <taxon>Anguilla</taxon>
    </lineage>
</organism>
<reference evidence="1" key="2">
    <citation type="journal article" date="2015" name="Fish Shellfish Immunol.">
        <title>Early steps in the European eel (Anguilla anguilla)-Vibrio vulnificus interaction in the gills: Role of the RtxA13 toxin.</title>
        <authorList>
            <person name="Callol A."/>
            <person name="Pajuelo D."/>
            <person name="Ebbesson L."/>
            <person name="Teles M."/>
            <person name="MacKenzie S."/>
            <person name="Amaro C."/>
        </authorList>
    </citation>
    <scope>NUCLEOTIDE SEQUENCE</scope>
</reference>
<dbReference type="AlphaFoldDB" id="A0A0E9Q8X1"/>
<protein>
    <submittedName>
        <fullName evidence="1">Uncharacterized protein</fullName>
    </submittedName>
</protein>